<dbReference type="InterPro" id="IPR050595">
    <property type="entry name" value="Bact_response_regulator"/>
</dbReference>
<evidence type="ECO:0000256" key="2">
    <source>
        <dbReference type="ARBA" id="ARBA00022553"/>
    </source>
</evidence>
<dbReference type="RefSeq" id="WP_048570638.1">
    <property type="nucleotide sequence ID" value="NZ_LFVU01000026.1"/>
</dbReference>
<dbReference type="InterPro" id="IPR011006">
    <property type="entry name" value="CheY-like_superfamily"/>
</dbReference>
<gene>
    <name evidence="6" type="ORF">CLCY_3c02740</name>
</gene>
<dbReference type="InterPro" id="IPR001789">
    <property type="entry name" value="Sig_transdc_resp-reg_receiver"/>
</dbReference>
<protein>
    <recommendedName>
        <fullName evidence="1">Stage 0 sporulation protein A homolog</fullName>
    </recommendedName>
</protein>
<keyword evidence="7" id="KW-1185">Reference proteome</keyword>
<feature type="modified residue" description="4-aspartylphosphate" evidence="4">
    <location>
        <position position="55"/>
    </location>
</feature>
<dbReference type="Pfam" id="PF00072">
    <property type="entry name" value="Response_reg"/>
    <property type="match status" value="1"/>
</dbReference>
<dbReference type="GO" id="GO:0000160">
    <property type="term" value="P:phosphorelay signal transduction system"/>
    <property type="evidence" value="ECO:0007669"/>
    <property type="project" value="InterPro"/>
</dbReference>
<evidence type="ECO:0000313" key="7">
    <source>
        <dbReference type="Proteomes" id="UP000036756"/>
    </source>
</evidence>
<dbReference type="OrthoDB" id="342399at2"/>
<dbReference type="EMBL" id="LFVU01000026">
    <property type="protein sequence ID" value="KMT22003.1"/>
    <property type="molecule type" value="Genomic_DNA"/>
</dbReference>
<accession>A0A0J8DCN6</accession>
<organism evidence="6 7">
    <name type="scientific">Clostridium cylindrosporum DSM 605</name>
    <dbReference type="NCBI Taxonomy" id="1121307"/>
    <lineage>
        <taxon>Bacteria</taxon>
        <taxon>Bacillati</taxon>
        <taxon>Bacillota</taxon>
        <taxon>Clostridia</taxon>
        <taxon>Eubacteriales</taxon>
        <taxon>Clostridiaceae</taxon>
        <taxon>Clostridium</taxon>
    </lineage>
</organism>
<evidence type="ECO:0000256" key="4">
    <source>
        <dbReference type="PROSITE-ProRule" id="PRU00169"/>
    </source>
</evidence>
<comment type="caution">
    <text evidence="6">The sequence shown here is derived from an EMBL/GenBank/DDBJ whole genome shotgun (WGS) entry which is preliminary data.</text>
</comment>
<dbReference type="CDD" id="cd00156">
    <property type="entry name" value="REC"/>
    <property type="match status" value="1"/>
</dbReference>
<name>A0A0J8DCN6_CLOCY</name>
<reference evidence="6 7" key="1">
    <citation type="submission" date="2015-06" db="EMBL/GenBank/DDBJ databases">
        <title>Draft genome sequence of the purine-degrading Clostridium cylindrosporum HC-1 (DSM 605).</title>
        <authorList>
            <person name="Poehlein A."/>
            <person name="Schiel-Bengelsdorf B."/>
            <person name="Bengelsdorf F."/>
            <person name="Daniel R."/>
            <person name="Duerre P."/>
        </authorList>
    </citation>
    <scope>NUCLEOTIDE SEQUENCE [LARGE SCALE GENOMIC DNA]</scope>
    <source>
        <strain evidence="6 7">DSM 605</strain>
    </source>
</reference>
<dbReference type="SMART" id="SM00448">
    <property type="entry name" value="REC"/>
    <property type="match status" value="1"/>
</dbReference>
<keyword evidence="2 4" id="KW-0597">Phosphoprotein</keyword>
<dbReference type="PATRIC" id="fig|1121307.3.peg.1628"/>
<evidence type="ECO:0000256" key="3">
    <source>
        <dbReference type="ARBA" id="ARBA00024867"/>
    </source>
</evidence>
<dbReference type="PANTHER" id="PTHR44591:SF3">
    <property type="entry name" value="RESPONSE REGULATORY DOMAIN-CONTAINING PROTEIN"/>
    <property type="match status" value="1"/>
</dbReference>
<dbReference type="Gene3D" id="3.40.50.2300">
    <property type="match status" value="1"/>
</dbReference>
<dbReference type="PROSITE" id="PS50110">
    <property type="entry name" value="RESPONSE_REGULATORY"/>
    <property type="match status" value="1"/>
</dbReference>
<dbReference type="SUPFAM" id="SSF52172">
    <property type="entry name" value="CheY-like"/>
    <property type="match status" value="1"/>
</dbReference>
<dbReference type="PANTHER" id="PTHR44591">
    <property type="entry name" value="STRESS RESPONSE REGULATOR PROTEIN 1"/>
    <property type="match status" value="1"/>
</dbReference>
<dbReference type="AlphaFoldDB" id="A0A0J8DCN6"/>
<comment type="function">
    <text evidence="3">May play the central regulatory role in sporulation. It may be an element of the effector pathway responsible for the activation of sporulation genes in response to nutritional stress. Spo0A may act in concert with spo0H (a sigma factor) to control the expression of some genes that are critical to the sporulation process.</text>
</comment>
<feature type="domain" description="Response regulatory" evidence="5">
    <location>
        <begin position="6"/>
        <end position="120"/>
    </location>
</feature>
<evidence type="ECO:0000259" key="5">
    <source>
        <dbReference type="PROSITE" id="PS50110"/>
    </source>
</evidence>
<proteinExistence type="predicted"/>
<evidence type="ECO:0000256" key="1">
    <source>
        <dbReference type="ARBA" id="ARBA00018672"/>
    </source>
</evidence>
<evidence type="ECO:0000313" key="6">
    <source>
        <dbReference type="EMBL" id="KMT22003.1"/>
    </source>
</evidence>
<dbReference type="Proteomes" id="UP000036756">
    <property type="component" value="Unassembled WGS sequence"/>
</dbReference>
<dbReference type="STRING" id="1121307.CLCY_3c02740"/>
<sequence>MKQSYKILIVDDESEILDSLRKNLTLEGYSVDISSNPLEAIEKVKNNKYHIVLTDIVMPEMDGIELLREVKTYDSLTQVIMMTGYSTMDKTLQSLEYGANDYILKPFKSIEFVMDIIDYSIQKLERWRESIKGMIK</sequence>